<dbReference type="SUPFAM" id="SSF48403">
    <property type="entry name" value="Ankyrin repeat"/>
    <property type="match status" value="1"/>
</dbReference>
<feature type="region of interest" description="Disordered" evidence="3">
    <location>
        <begin position="376"/>
        <end position="402"/>
    </location>
</feature>
<dbReference type="Gene3D" id="1.25.40.20">
    <property type="entry name" value="Ankyrin repeat-containing domain"/>
    <property type="match status" value="1"/>
</dbReference>
<organism evidence="4 5">
    <name type="scientific">Patella caerulea</name>
    <name type="common">Rayed Mediterranean limpet</name>
    <dbReference type="NCBI Taxonomy" id="87958"/>
    <lineage>
        <taxon>Eukaryota</taxon>
        <taxon>Metazoa</taxon>
        <taxon>Spiralia</taxon>
        <taxon>Lophotrochozoa</taxon>
        <taxon>Mollusca</taxon>
        <taxon>Gastropoda</taxon>
        <taxon>Patellogastropoda</taxon>
        <taxon>Patelloidea</taxon>
        <taxon>Patellidae</taxon>
        <taxon>Patella</taxon>
    </lineage>
</organism>
<gene>
    <name evidence="4" type="ORF">SNE40_018905</name>
</gene>
<dbReference type="Pfam" id="PF12796">
    <property type="entry name" value="Ank_2"/>
    <property type="match status" value="1"/>
</dbReference>
<dbReference type="InterPro" id="IPR051165">
    <property type="entry name" value="Multifunctional_ANK_Repeat"/>
</dbReference>
<comment type="caution">
    <text evidence="4">The sequence shown here is derived from an EMBL/GenBank/DDBJ whole genome shotgun (WGS) entry which is preliminary data.</text>
</comment>
<dbReference type="AlphaFoldDB" id="A0AAN8PDK6"/>
<evidence type="ECO:0000256" key="3">
    <source>
        <dbReference type="SAM" id="MobiDB-lite"/>
    </source>
</evidence>
<protein>
    <submittedName>
        <fullName evidence="4">Uncharacterized protein</fullName>
    </submittedName>
</protein>
<dbReference type="SMART" id="SM00248">
    <property type="entry name" value="ANK"/>
    <property type="match status" value="4"/>
</dbReference>
<keyword evidence="5" id="KW-1185">Reference proteome</keyword>
<sequence length="428" mass="48779">MDWNEIYSSSPRISTANSLYQNVLHGRIRSIKALLGRKLDINAKNDFGENVLIAALRVRDNSKRIRIFQYLLKKGADVHYKDEKNNRSVLSWICVLKCDGELEVFLRDFGAELDLKEKDNDGYTALHHATKVNSCPIVTSLVNLYVRYHVSVDIPDNQGFTPYILARRLGYRDIANVLKDVGKASPAQFDTTKYRSCREWSHYGKRERQKDDRQRQIYQQIQDKINGDFKFVQNGETPKSPQVSGINVGTTSKCSVQSLPMVNTSFDFHPKDDDIGIRKSSMAARSLLELTSYERGHLVRSFRHSEFDKTKGSEYKDVFGDLHTIYDVLSSQKSPSFRKSAIPPPASVPVMKKVHDKSKVSSLAIILGTCKQPKGVEKTAKIRKRGNTPRSRTKLSSTDRSLNYKHDRFNKLKPVSTLPQIDIHNKVV</sequence>
<dbReference type="Proteomes" id="UP001347796">
    <property type="component" value="Unassembled WGS sequence"/>
</dbReference>
<dbReference type="PANTHER" id="PTHR24123">
    <property type="entry name" value="ANKYRIN REPEAT-CONTAINING"/>
    <property type="match status" value="1"/>
</dbReference>
<keyword evidence="2" id="KW-0040">ANK repeat</keyword>
<accession>A0AAN8PDK6</accession>
<dbReference type="EMBL" id="JAZGQO010000014">
    <property type="protein sequence ID" value="KAK6170531.1"/>
    <property type="molecule type" value="Genomic_DNA"/>
</dbReference>
<keyword evidence="1" id="KW-0677">Repeat</keyword>
<evidence type="ECO:0000313" key="5">
    <source>
        <dbReference type="Proteomes" id="UP001347796"/>
    </source>
</evidence>
<reference evidence="4 5" key="1">
    <citation type="submission" date="2024-01" db="EMBL/GenBank/DDBJ databases">
        <title>The genome of the rayed Mediterranean limpet Patella caerulea (Linnaeus, 1758).</title>
        <authorList>
            <person name="Anh-Thu Weber A."/>
            <person name="Halstead-Nussloch G."/>
        </authorList>
    </citation>
    <scope>NUCLEOTIDE SEQUENCE [LARGE SCALE GENOMIC DNA]</scope>
    <source>
        <strain evidence="4">AATW-2023a</strain>
        <tissue evidence="4">Whole specimen</tissue>
    </source>
</reference>
<evidence type="ECO:0000256" key="2">
    <source>
        <dbReference type="ARBA" id="ARBA00023043"/>
    </source>
</evidence>
<proteinExistence type="predicted"/>
<dbReference type="InterPro" id="IPR002110">
    <property type="entry name" value="Ankyrin_rpt"/>
</dbReference>
<name>A0AAN8PDK6_PATCE</name>
<evidence type="ECO:0000256" key="1">
    <source>
        <dbReference type="ARBA" id="ARBA00022737"/>
    </source>
</evidence>
<dbReference type="PANTHER" id="PTHR24123:SF33">
    <property type="entry name" value="PROTEIN HOS4"/>
    <property type="match status" value="1"/>
</dbReference>
<evidence type="ECO:0000313" key="4">
    <source>
        <dbReference type="EMBL" id="KAK6170531.1"/>
    </source>
</evidence>
<feature type="compositionally biased region" description="Basic residues" evidence="3">
    <location>
        <begin position="381"/>
        <end position="393"/>
    </location>
</feature>
<dbReference type="InterPro" id="IPR036770">
    <property type="entry name" value="Ankyrin_rpt-contain_sf"/>
</dbReference>